<keyword evidence="2" id="KW-0472">Membrane</keyword>
<dbReference type="OrthoDB" id="420187at2759"/>
<feature type="compositionally biased region" description="Polar residues" evidence="1">
    <location>
        <begin position="943"/>
        <end position="957"/>
    </location>
</feature>
<gene>
    <name evidence="4" type="ORF">HHK36_008164</name>
</gene>
<feature type="region of interest" description="Disordered" evidence="1">
    <location>
        <begin position="1020"/>
        <end position="1048"/>
    </location>
</feature>
<dbReference type="Gene3D" id="3.90.70.10">
    <property type="entry name" value="Cysteine proteinases"/>
    <property type="match status" value="1"/>
</dbReference>
<dbReference type="GO" id="GO:0005634">
    <property type="term" value="C:nucleus"/>
    <property type="evidence" value="ECO:0007669"/>
    <property type="project" value="TreeGrafter"/>
</dbReference>
<dbReference type="PROSITE" id="PS50235">
    <property type="entry name" value="USP_3"/>
    <property type="match status" value="1"/>
</dbReference>
<feature type="domain" description="USP" evidence="3">
    <location>
        <begin position="529"/>
        <end position="838"/>
    </location>
</feature>
<evidence type="ECO:0000313" key="5">
    <source>
        <dbReference type="Proteomes" id="UP000655225"/>
    </source>
</evidence>
<dbReference type="EMBL" id="JABCRI010000005">
    <property type="protein sequence ID" value="KAF8406084.1"/>
    <property type="molecule type" value="Genomic_DNA"/>
</dbReference>
<feature type="region of interest" description="Disordered" evidence="1">
    <location>
        <begin position="362"/>
        <end position="451"/>
    </location>
</feature>
<dbReference type="GO" id="GO:0016579">
    <property type="term" value="P:protein deubiquitination"/>
    <property type="evidence" value="ECO:0007669"/>
    <property type="project" value="InterPro"/>
</dbReference>
<proteinExistence type="predicted"/>
<dbReference type="InterPro" id="IPR001394">
    <property type="entry name" value="Peptidase_C19_UCH"/>
</dbReference>
<dbReference type="SUPFAM" id="SSF54001">
    <property type="entry name" value="Cysteine proteinases"/>
    <property type="match status" value="1"/>
</dbReference>
<feature type="compositionally biased region" description="Polar residues" evidence="1">
    <location>
        <begin position="217"/>
        <end position="236"/>
    </location>
</feature>
<evidence type="ECO:0000259" key="3">
    <source>
        <dbReference type="PROSITE" id="PS50235"/>
    </source>
</evidence>
<keyword evidence="2" id="KW-0812">Transmembrane</keyword>
<dbReference type="Proteomes" id="UP000655225">
    <property type="component" value="Unassembled WGS sequence"/>
</dbReference>
<dbReference type="FunFam" id="3.90.70.10:FF:000026">
    <property type="entry name" value="Ubiquitin carboxyl-terminal hydrolase 15"/>
    <property type="match status" value="1"/>
</dbReference>
<dbReference type="OMA" id="GFWEGTI"/>
<accession>A0A835DN51</accession>
<keyword evidence="5" id="KW-1185">Reference proteome</keyword>
<evidence type="ECO:0000256" key="2">
    <source>
        <dbReference type="SAM" id="Phobius"/>
    </source>
</evidence>
<comment type="caution">
    <text evidence="4">The sequence shown here is derived from an EMBL/GenBank/DDBJ whole genome shotgun (WGS) entry which is preliminary data.</text>
</comment>
<feature type="compositionally biased region" description="Basic and acidic residues" evidence="1">
    <location>
        <begin position="404"/>
        <end position="426"/>
    </location>
</feature>
<dbReference type="AlphaFoldDB" id="A0A835DN51"/>
<evidence type="ECO:0000256" key="1">
    <source>
        <dbReference type="SAM" id="MobiDB-lite"/>
    </source>
</evidence>
<dbReference type="InterPro" id="IPR028889">
    <property type="entry name" value="USP"/>
</dbReference>
<feature type="transmembrane region" description="Helical" evidence="2">
    <location>
        <begin position="7"/>
        <end position="26"/>
    </location>
</feature>
<feature type="compositionally biased region" description="Low complexity" evidence="1">
    <location>
        <begin position="928"/>
        <end position="941"/>
    </location>
</feature>
<organism evidence="4 5">
    <name type="scientific">Tetracentron sinense</name>
    <name type="common">Spur-leaf</name>
    <dbReference type="NCBI Taxonomy" id="13715"/>
    <lineage>
        <taxon>Eukaryota</taxon>
        <taxon>Viridiplantae</taxon>
        <taxon>Streptophyta</taxon>
        <taxon>Embryophyta</taxon>
        <taxon>Tracheophyta</taxon>
        <taxon>Spermatophyta</taxon>
        <taxon>Magnoliopsida</taxon>
        <taxon>Trochodendrales</taxon>
        <taxon>Trochodendraceae</taxon>
        <taxon>Tetracentron</taxon>
    </lineage>
</organism>
<dbReference type="InterPro" id="IPR050164">
    <property type="entry name" value="Peptidase_C19"/>
</dbReference>
<evidence type="ECO:0000313" key="4">
    <source>
        <dbReference type="EMBL" id="KAF8406084.1"/>
    </source>
</evidence>
<feature type="region of interest" description="Disordered" evidence="1">
    <location>
        <begin position="197"/>
        <end position="278"/>
    </location>
</feature>
<dbReference type="PANTHER" id="PTHR24006:SF874">
    <property type="entry name" value="UBIQUITIN CARBOXYL-TERMINAL HYDROLASE 16"/>
    <property type="match status" value="1"/>
</dbReference>
<name>A0A835DN51_TETSI</name>
<keyword evidence="2" id="KW-1133">Transmembrane helix</keyword>
<dbReference type="InterPro" id="IPR038765">
    <property type="entry name" value="Papain-like_cys_pep_sf"/>
</dbReference>
<feature type="region of interest" description="Disordered" evidence="1">
    <location>
        <begin position="856"/>
        <end position="889"/>
    </location>
</feature>
<reference evidence="4 5" key="1">
    <citation type="submission" date="2020-04" db="EMBL/GenBank/DDBJ databases">
        <title>Plant Genome Project.</title>
        <authorList>
            <person name="Zhang R.-G."/>
        </authorList>
    </citation>
    <scope>NUCLEOTIDE SEQUENCE [LARGE SCALE GENOMIC DNA]</scope>
    <source>
        <strain evidence="4">YNK0</strain>
        <tissue evidence="4">Leaf</tissue>
    </source>
</reference>
<feature type="compositionally biased region" description="Polar residues" evidence="1">
    <location>
        <begin position="253"/>
        <end position="269"/>
    </location>
</feature>
<dbReference type="PANTHER" id="PTHR24006">
    <property type="entry name" value="UBIQUITIN CARBOXYL-TERMINAL HYDROLASE"/>
    <property type="match status" value="1"/>
</dbReference>
<feature type="region of interest" description="Disordered" evidence="1">
    <location>
        <begin position="927"/>
        <end position="957"/>
    </location>
</feature>
<sequence length="1103" mass="122169">MLVHGDLGFWGLVLVFFFCPIVGFVVRRKWRNSVARSEEIRRLVVLATEEAARAELEATVEYGAISVTRQFQCAVCYCPTTTRCARCKVVRYWYVYLKLLLIAIRCSGKCQIIHWRQGHKEECRPPSATIQFDGEGNDSGRKEVLQEQFEIESRRCIKPIETFSEEHALSPSSPFPEVPCGMDVNDKVEPLVDAKGTTTTFESSSISSFDGFSTSTNTSESSGDTSFSEVLSSSTPDRSEGHVSDCITPDMLETTTDVNEMEPTNTPPSNRVHCRPTSSAGSSIYSSDDCSLAEPATASSDFWKATLDSSGSSVVHDGSSQSKFSGASAGILSDSGSHLRFSYNLSGHTVPPFHAQCSEDKTLIPDNAHPTGLERKKPTDGAVLSEKVDTDASKVRSSPFLSSERSDSVANDRSKGSQLLKSREIESLSSNASDDHRSFSTGGHPVPSVKSAKVDSVQAVSTMSTEIASNGLKTSMRKVVQQFRSSKLSKHYPLGLGSEIAERYNYKMLFSYDRFIKLYNWNKMELRPCGLTNCGNRSMFVMLMLCSSAWHLLDLLLLTFFKDSIPKHARPKKEWCFTCEFEGLVLKVKEGKSPLSPIGILSQIQSIGSHLGHGREEDAHEFLRYAVDTMQSVCLKETGENSRDPLAEETTLIGLIFGGYLRSKIKCMKCQGKSERHERIMDLTVEIQGDIGTLEEALAQFTATEILDGENKYQCSRCKSYEKAKKKLTVLEAPNVLTIALKRFQSGKFGKLNKSVRFPEILNLAPYMSGTSDKSPIYKLYAVVVHLDIMNAAFSGHYVCYVKNIQGKWFKVDDSAVKPVELERVLSKGAYMLLYARCSPRAPSLMRNTMMSHDGKIKKNPGAVLSSHSGRSATSKERPNTTVPGISMAHRRPEDYPYWTTLEGHARSGSFDPDDGRFHLMHRIPKVDSSSDNSSLFSCSDEGSCSTESNRDSTSTEEFSDYIFGETGHSWNSPWRISSDSEASSSPMFSRLSPHAVSDRHASGFPEMSLYQNYNADSSVEGGAMARRPQGGSRREDSEGKGSPPFLYSDTVKQCIKLTNPISSSSRSRETDSERLGGVSHFDVKSGVSFRRSTRERTAQTFY</sequence>
<feature type="compositionally biased region" description="Low complexity" evidence="1">
    <location>
        <begin position="197"/>
        <end position="216"/>
    </location>
</feature>
<protein>
    <recommendedName>
        <fullName evidence="3">USP domain-containing protein</fullName>
    </recommendedName>
</protein>
<dbReference type="GO" id="GO:0005829">
    <property type="term" value="C:cytosol"/>
    <property type="evidence" value="ECO:0007669"/>
    <property type="project" value="TreeGrafter"/>
</dbReference>
<dbReference type="Pfam" id="PF00443">
    <property type="entry name" value="UCH"/>
    <property type="match status" value="1"/>
</dbReference>
<dbReference type="GO" id="GO:0004843">
    <property type="term" value="F:cysteine-type deubiquitinase activity"/>
    <property type="evidence" value="ECO:0007669"/>
    <property type="project" value="InterPro"/>
</dbReference>